<keyword evidence="5" id="KW-0552">Olfaction</keyword>
<organism evidence="11 12">
    <name type="scientific">Anopheles epiroticus</name>
    <dbReference type="NCBI Taxonomy" id="199890"/>
    <lineage>
        <taxon>Eukaryota</taxon>
        <taxon>Metazoa</taxon>
        <taxon>Ecdysozoa</taxon>
        <taxon>Arthropoda</taxon>
        <taxon>Hexapoda</taxon>
        <taxon>Insecta</taxon>
        <taxon>Pterygota</taxon>
        <taxon>Neoptera</taxon>
        <taxon>Endopterygota</taxon>
        <taxon>Diptera</taxon>
        <taxon>Nematocera</taxon>
        <taxon>Culicoidea</taxon>
        <taxon>Culicidae</taxon>
        <taxon>Anophelinae</taxon>
        <taxon>Anopheles</taxon>
    </lineage>
</organism>
<proteinExistence type="predicted"/>
<dbReference type="VEuPathDB" id="VectorBase:AEPI001435"/>
<keyword evidence="4 10" id="KW-0812">Transmembrane</keyword>
<feature type="transmembrane region" description="Helical" evidence="10">
    <location>
        <begin position="34"/>
        <end position="57"/>
    </location>
</feature>
<feature type="transmembrane region" description="Helical" evidence="10">
    <location>
        <begin position="205"/>
        <end position="225"/>
    </location>
</feature>
<keyword evidence="6 10" id="KW-1133">Transmembrane helix</keyword>
<protein>
    <recommendedName>
        <fullName evidence="13">Odorant receptor</fullName>
    </recommendedName>
</protein>
<dbReference type="Pfam" id="PF02949">
    <property type="entry name" value="7tm_6"/>
    <property type="match status" value="1"/>
</dbReference>
<evidence type="ECO:0000256" key="2">
    <source>
        <dbReference type="ARBA" id="ARBA00022475"/>
    </source>
</evidence>
<dbReference type="AlphaFoldDB" id="A0A182P3F0"/>
<name>A0A182P3F0_9DIPT</name>
<dbReference type="Proteomes" id="UP000075885">
    <property type="component" value="Unassembled WGS sequence"/>
</dbReference>
<evidence type="ECO:0000256" key="7">
    <source>
        <dbReference type="ARBA" id="ARBA00023136"/>
    </source>
</evidence>
<evidence type="ECO:0000256" key="5">
    <source>
        <dbReference type="ARBA" id="ARBA00022725"/>
    </source>
</evidence>
<dbReference type="GO" id="GO:0007165">
    <property type="term" value="P:signal transduction"/>
    <property type="evidence" value="ECO:0007669"/>
    <property type="project" value="UniProtKB-KW"/>
</dbReference>
<reference evidence="11" key="2">
    <citation type="submission" date="2020-05" db="UniProtKB">
        <authorList>
            <consortium name="EnsemblMetazoa"/>
        </authorList>
    </citation>
    <scope>IDENTIFICATION</scope>
    <source>
        <strain evidence="11">Epiroticus2</strain>
    </source>
</reference>
<keyword evidence="8" id="KW-0675">Receptor</keyword>
<accession>A0A182P3F0</accession>
<sequence>MLFYDLQRAFSFVMNDQCIEIQQILGHITKSTNLLTMCYSSILCFDLAVYGIFPMLFTVVKFTLTGSYDVPLRTPTEAKYCIPHFDTNIWIWMPLNAVLNMLLELHGLAVVFVECFTWSLVYAICCMFRILHILSNKLSDKTLAKEQWAVQFKHMKTLHDTVLRSARTLEEIMCGQLLWLYLSTIFALCLGMVVLSLAIEEVYLLFMTFTVFGYCIFQTFSFSYLGTELIEQSSAVSDAIFHSAWYTQDVKRQKDLCFVLLRANKPVRLTAAKFFVVTRDSFTQLVCNENDEHIASGDGVGSDRDVRAARPVIHFCP</sequence>
<dbReference type="GO" id="GO:0005549">
    <property type="term" value="F:odorant binding"/>
    <property type="evidence" value="ECO:0007669"/>
    <property type="project" value="InterPro"/>
</dbReference>
<evidence type="ECO:0000256" key="4">
    <source>
        <dbReference type="ARBA" id="ARBA00022692"/>
    </source>
</evidence>
<dbReference type="GO" id="GO:0004984">
    <property type="term" value="F:olfactory receptor activity"/>
    <property type="evidence" value="ECO:0007669"/>
    <property type="project" value="InterPro"/>
</dbReference>
<keyword evidence="7 10" id="KW-0472">Membrane</keyword>
<evidence type="ECO:0000256" key="10">
    <source>
        <dbReference type="SAM" id="Phobius"/>
    </source>
</evidence>
<dbReference type="STRING" id="199890.A0A182P3F0"/>
<dbReference type="EnsemblMetazoa" id="AEPI001435-RA">
    <property type="protein sequence ID" value="AEPI001435-PA"/>
    <property type="gene ID" value="AEPI001435"/>
</dbReference>
<dbReference type="PANTHER" id="PTHR21137">
    <property type="entry name" value="ODORANT RECEPTOR"/>
    <property type="match status" value="1"/>
</dbReference>
<evidence type="ECO:0008006" key="13">
    <source>
        <dbReference type="Google" id="ProtNLM"/>
    </source>
</evidence>
<evidence type="ECO:0000256" key="8">
    <source>
        <dbReference type="ARBA" id="ARBA00023170"/>
    </source>
</evidence>
<feature type="transmembrane region" description="Helical" evidence="10">
    <location>
        <begin position="108"/>
        <end position="131"/>
    </location>
</feature>
<dbReference type="InterPro" id="IPR004117">
    <property type="entry name" value="7tm6_olfct_rcpt"/>
</dbReference>
<keyword evidence="2" id="KW-1003">Cell membrane</keyword>
<evidence type="ECO:0000256" key="3">
    <source>
        <dbReference type="ARBA" id="ARBA00022606"/>
    </source>
</evidence>
<dbReference type="GO" id="GO:0005886">
    <property type="term" value="C:plasma membrane"/>
    <property type="evidence" value="ECO:0007669"/>
    <property type="project" value="UniProtKB-SubCell"/>
</dbReference>
<reference evidence="12" key="1">
    <citation type="submission" date="2013-03" db="EMBL/GenBank/DDBJ databases">
        <title>The Genome Sequence of Anopheles epiroticus epiroticus2.</title>
        <authorList>
            <consortium name="The Broad Institute Genomics Platform"/>
            <person name="Neafsey D.E."/>
            <person name="Howell P."/>
            <person name="Walker B."/>
            <person name="Young S.K."/>
            <person name="Zeng Q."/>
            <person name="Gargeya S."/>
            <person name="Fitzgerald M."/>
            <person name="Haas B."/>
            <person name="Abouelleil A."/>
            <person name="Allen A.W."/>
            <person name="Alvarado L."/>
            <person name="Arachchi H.M."/>
            <person name="Berlin A.M."/>
            <person name="Chapman S.B."/>
            <person name="Gainer-Dewar J."/>
            <person name="Goldberg J."/>
            <person name="Griggs A."/>
            <person name="Gujja S."/>
            <person name="Hansen M."/>
            <person name="Howarth C."/>
            <person name="Imamovic A."/>
            <person name="Ireland A."/>
            <person name="Larimer J."/>
            <person name="McCowan C."/>
            <person name="Murphy C."/>
            <person name="Pearson M."/>
            <person name="Poon T.W."/>
            <person name="Priest M."/>
            <person name="Roberts A."/>
            <person name="Saif S."/>
            <person name="Shea T."/>
            <person name="Sisk P."/>
            <person name="Sykes S."/>
            <person name="Wortman J."/>
            <person name="Nusbaum C."/>
            <person name="Birren B."/>
        </authorList>
    </citation>
    <scope>NUCLEOTIDE SEQUENCE [LARGE SCALE GENOMIC DNA]</scope>
    <source>
        <strain evidence="12">Epiroticus2</strain>
    </source>
</reference>
<evidence type="ECO:0000256" key="1">
    <source>
        <dbReference type="ARBA" id="ARBA00004651"/>
    </source>
</evidence>
<evidence type="ECO:0000313" key="11">
    <source>
        <dbReference type="EnsemblMetazoa" id="AEPI001435-PA"/>
    </source>
</evidence>
<keyword evidence="3" id="KW-0716">Sensory transduction</keyword>
<keyword evidence="12" id="KW-1185">Reference proteome</keyword>
<keyword evidence="9" id="KW-0807">Transducer</keyword>
<evidence type="ECO:0000256" key="6">
    <source>
        <dbReference type="ARBA" id="ARBA00022989"/>
    </source>
</evidence>
<comment type="subcellular location">
    <subcellularLocation>
        <location evidence="1">Cell membrane</location>
        <topology evidence="1">Multi-pass membrane protein</topology>
    </subcellularLocation>
</comment>
<evidence type="ECO:0000256" key="9">
    <source>
        <dbReference type="ARBA" id="ARBA00023224"/>
    </source>
</evidence>
<feature type="transmembrane region" description="Helical" evidence="10">
    <location>
        <begin position="177"/>
        <end position="199"/>
    </location>
</feature>
<evidence type="ECO:0000313" key="12">
    <source>
        <dbReference type="Proteomes" id="UP000075885"/>
    </source>
</evidence>
<dbReference type="PANTHER" id="PTHR21137:SF35">
    <property type="entry name" value="ODORANT RECEPTOR 19A-RELATED"/>
    <property type="match status" value="1"/>
</dbReference>